<comment type="caution">
    <text evidence="2">The sequence shown here is derived from an EMBL/GenBank/DDBJ whole genome shotgun (WGS) entry which is preliminary data.</text>
</comment>
<dbReference type="EMBL" id="JBBJBU010000001">
    <property type="protein sequence ID" value="KAK7207837.1"/>
    <property type="molecule type" value="Genomic_DNA"/>
</dbReference>
<evidence type="ECO:0000313" key="3">
    <source>
        <dbReference type="Proteomes" id="UP001498771"/>
    </source>
</evidence>
<organism evidence="2 3">
    <name type="scientific">Myxozyma melibiosi</name>
    <dbReference type="NCBI Taxonomy" id="54550"/>
    <lineage>
        <taxon>Eukaryota</taxon>
        <taxon>Fungi</taxon>
        <taxon>Dikarya</taxon>
        <taxon>Ascomycota</taxon>
        <taxon>Saccharomycotina</taxon>
        <taxon>Lipomycetes</taxon>
        <taxon>Lipomycetales</taxon>
        <taxon>Lipomycetaceae</taxon>
        <taxon>Myxozyma</taxon>
    </lineage>
</organism>
<reference evidence="2 3" key="1">
    <citation type="submission" date="2024-03" db="EMBL/GenBank/DDBJ databases">
        <title>Genome-scale model development and genomic sequencing of the oleaginous clade Lipomyces.</title>
        <authorList>
            <consortium name="Lawrence Berkeley National Laboratory"/>
            <person name="Czajka J.J."/>
            <person name="Han Y."/>
            <person name="Kim J."/>
            <person name="Mondo S.J."/>
            <person name="Hofstad B.A."/>
            <person name="Robles A."/>
            <person name="Haridas S."/>
            <person name="Riley R."/>
            <person name="LaButti K."/>
            <person name="Pangilinan J."/>
            <person name="Andreopoulos W."/>
            <person name="Lipzen A."/>
            <person name="Yan J."/>
            <person name="Wang M."/>
            <person name="Ng V."/>
            <person name="Grigoriev I.V."/>
            <person name="Spatafora J.W."/>
            <person name="Magnuson J.K."/>
            <person name="Baker S.E."/>
            <person name="Pomraning K.R."/>
        </authorList>
    </citation>
    <scope>NUCLEOTIDE SEQUENCE [LARGE SCALE GENOMIC DNA]</scope>
    <source>
        <strain evidence="2 3">Phaff 52-87</strain>
    </source>
</reference>
<name>A0ABR1FDL5_9ASCO</name>
<sequence>MSDEATSPDTSDPEDAPHSPTQINERMHLAALELAAQQQPQLPKAFNKTLRLPRNVETQIHIVAGMGMPTVRSEAIKMAMAWTGMVYSANGLDRILRAIGLRPLMIVKIDPFSHIKLAEQNLPSTNPVSATPTGTPIGQARSGLESDKKFHIVRTEPSSAFQLYKAALAPNLEAAALDRIDVDPLDSMLPRTVVHMLEGALWRTEANSVRIVFQKLAEIERTVYYSTFANYVLPC</sequence>
<proteinExistence type="predicted"/>
<dbReference type="RefSeq" id="XP_064770870.1">
    <property type="nucleotide sequence ID" value="XM_064913930.1"/>
</dbReference>
<accession>A0ABR1FDL5</accession>
<evidence type="ECO:0000256" key="1">
    <source>
        <dbReference type="SAM" id="MobiDB-lite"/>
    </source>
</evidence>
<feature type="compositionally biased region" description="Polar residues" evidence="1">
    <location>
        <begin position="1"/>
        <end position="10"/>
    </location>
</feature>
<dbReference type="GeneID" id="90039442"/>
<keyword evidence="3" id="KW-1185">Reference proteome</keyword>
<dbReference type="Proteomes" id="UP001498771">
    <property type="component" value="Unassembled WGS sequence"/>
</dbReference>
<protein>
    <submittedName>
        <fullName evidence="2">Uncharacterized protein</fullName>
    </submittedName>
</protein>
<gene>
    <name evidence="2" type="ORF">BZA70DRAFT_287178</name>
</gene>
<feature type="region of interest" description="Disordered" evidence="1">
    <location>
        <begin position="1"/>
        <end position="21"/>
    </location>
</feature>
<evidence type="ECO:0000313" key="2">
    <source>
        <dbReference type="EMBL" id="KAK7207837.1"/>
    </source>
</evidence>